<dbReference type="SUPFAM" id="SSF52038">
    <property type="entry name" value="Barstar-related"/>
    <property type="match status" value="1"/>
</dbReference>
<dbReference type="OrthoDB" id="7575400at2"/>
<organism evidence="3 4">
    <name type="scientific">Hydrogenoanaerobacterium saccharovorans</name>
    <dbReference type="NCBI Taxonomy" id="474960"/>
    <lineage>
        <taxon>Bacteria</taxon>
        <taxon>Bacillati</taxon>
        <taxon>Bacillota</taxon>
        <taxon>Clostridia</taxon>
        <taxon>Eubacteriales</taxon>
        <taxon>Oscillospiraceae</taxon>
        <taxon>Hydrogenoanaerobacterium</taxon>
    </lineage>
</organism>
<evidence type="ECO:0000256" key="1">
    <source>
        <dbReference type="ARBA" id="ARBA00006845"/>
    </source>
</evidence>
<dbReference type="AlphaFoldDB" id="A0A1H8CRL8"/>
<dbReference type="Pfam" id="PF01337">
    <property type="entry name" value="Barstar"/>
    <property type="match status" value="1"/>
</dbReference>
<sequence>MSQKVITLHLTDCKYLGELYQRIKKAFDFPDFYGENWDAFWDLLWSECDADKVVVLGEQTLPKEFDWHIRKLHEALQDNKDEHRLYGWKMFEFEIIS</sequence>
<feature type="domain" description="Barstar (barnase inhibitor)" evidence="2">
    <location>
        <begin position="4"/>
        <end position="82"/>
    </location>
</feature>
<evidence type="ECO:0000313" key="4">
    <source>
        <dbReference type="Proteomes" id="UP000199158"/>
    </source>
</evidence>
<gene>
    <name evidence="3" type="ORF">SAMN05216180_2299</name>
</gene>
<reference evidence="3 4" key="1">
    <citation type="submission" date="2016-10" db="EMBL/GenBank/DDBJ databases">
        <authorList>
            <person name="de Groot N.N."/>
        </authorList>
    </citation>
    <scope>NUCLEOTIDE SEQUENCE [LARGE SCALE GENOMIC DNA]</scope>
    <source>
        <strain evidence="3 4">CGMCC 1.5070</strain>
    </source>
</reference>
<dbReference type="EMBL" id="FOCG01000002">
    <property type="protein sequence ID" value="SEM97685.1"/>
    <property type="molecule type" value="Genomic_DNA"/>
</dbReference>
<evidence type="ECO:0000259" key="2">
    <source>
        <dbReference type="Pfam" id="PF01337"/>
    </source>
</evidence>
<dbReference type="Gene3D" id="3.30.370.10">
    <property type="entry name" value="Barstar-like"/>
    <property type="match status" value="1"/>
</dbReference>
<dbReference type="InterPro" id="IPR000468">
    <property type="entry name" value="Barstar"/>
</dbReference>
<protein>
    <submittedName>
        <fullName evidence="3">Barstar (Barnase inhibitor)</fullName>
    </submittedName>
</protein>
<accession>A0A1H8CRL8</accession>
<evidence type="ECO:0000313" key="3">
    <source>
        <dbReference type="EMBL" id="SEM97685.1"/>
    </source>
</evidence>
<dbReference type="Proteomes" id="UP000199158">
    <property type="component" value="Unassembled WGS sequence"/>
</dbReference>
<comment type="similarity">
    <text evidence="1">Belongs to the barstar family.</text>
</comment>
<dbReference type="RefSeq" id="WP_092755225.1">
    <property type="nucleotide sequence ID" value="NZ_FOCG01000002.1"/>
</dbReference>
<dbReference type="STRING" id="474960.SAMN05216180_2299"/>
<name>A0A1H8CRL8_9FIRM</name>
<proteinExistence type="inferred from homology"/>
<keyword evidence="4" id="KW-1185">Reference proteome</keyword>
<dbReference type="InterPro" id="IPR035905">
    <property type="entry name" value="Barstar-like_sf"/>
</dbReference>